<dbReference type="RefSeq" id="WP_090257356.1">
    <property type="nucleotide sequence ID" value="NZ_FOIR01000001.1"/>
</dbReference>
<dbReference type="STRING" id="1267423.SAMN05216290_0961"/>
<dbReference type="SUPFAM" id="SSF56784">
    <property type="entry name" value="HAD-like"/>
    <property type="match status" value="1"/>
</dbReference>
<accession>A0A1I0N6D8</accession>
<dbReference type="EMBL" id="FOIR01000001">
    <property type="protein sequence ID" value="SEV96651.1"/>
    <property type="molecule type" value="Genomic_DNA"/>
</dbReference>
<protein>
    <submittedName>
        <fullName evidence="1">Capsule biosynthesis phosphatase</fullName>
    </submittedName>
</protein>
<dbReference type="GeneID" id="99985699"/>
<name>A0A1I0N6D8_9BACT</name>
<sequence length="125" mass="14177">MRICLDLDGVICSLKQPGETYMDVVPLPGAAEKIRKLREEGHYIMIQTARHMKTCDGNVGKVVARQGKTTLDWLEKHGIEYDEIFFGKPWAQVYIDDNAMRFSSWEEIDGDGSNLPTSTESKLKI</sequence>
<evidence type="ECO:0000313" key="1">
    <source>
        <dbReference type="EMBL" id="SEV96651.1"/>
    </source>
</evidence>
<gene>
    <name evidence="1" type="ORF">SAMN05216290_0961</name>
</gene>
<dbReference type="InterPro" id="IPR036412">
    <property type="entry name" value="HAD-like_sf"/>
</dbReference>
<dbReference type="Gene3D" id="3.40.50.1000">
    <property type="entry name" value="HAD superfamily/HAD-like"/>
    <property type="match status" value="1"/>
</dbReference>
<dbReference type="AlphaFoldDB" id="A0A1I0N6D8"/>
<dbReference type="Proteomes" id="UP000199437">
    <property type="component" value="Unassembled WGS sequence"/>
</dbReference>
<proteinExistence type="predicted"/>
<keyword evidence="2" id="KW-1185">Reference proteome</keyword>
<evidence type="ECO:0000313" key="2">
    <source>
        <dbReference type="Proteomes" id="UP000199437"/>
    </source>
</evidence>
<reference evidence="2" key="1">
    <citation type="submission" date="2016-10" db="EMBL/GenBank/DDBJ databases">
        <authorList>
            <person name="Varghese N."/>
            <person name="Submissions S."/>
        </authorList>
    </citation>
    <scope>NUCLEOTIDE SEQUENCE [LARGE SCALE GENOMIC DNA]</scope>
    <source>
        <strain evidence="2">CGMCC 1.12402</strain>
    </source>
</reference>
<dbReference type="OrthoDB" id="954467at2"/>
<organism evidence="1 2">
    <name type="scientific">Roseivirga pacifica</name>
    <dbReference type="NCBI Taxonomy" id="1267423"/>
    <lineage>
        <taxon>Bacteria</taxon>
        <taxon>Pseudomonadati</taxon>
        <taxon>Bacteroidota</taxon>
        <taxon>Cytophagia</taxon>
        <taxon>Cytophagales</taxon>
        <taxon>Roseivirgaceae</taxon>
        <taxon>Roseivirga</taxon>
    </lineage>
</organism>
<dbReference type="InterPro" id="IPR023214">
    <property type="entry name" value="HAD_sf"/>
</dbReference>